<protein>
    <submittedName>
        <fullName evidence="1">Dual-action HEIGH metallo-peptidase</fullName>
    </submittedName>
</protein>
<reference evidence="2" key="1">
    <citation type="submission" date="2016-11" db="EMBL/GenBank/DDBJ databases">
        <authorList>
            <person name="Varghese N."/>
            <person name="Submissions S."/>
        </authorList>
    </citation>
    <scope>NUCLEOTIDE SEQUENCE [LARGE SCALE GENOMIC DNA]</scope>
    <source>
        <strain evidence="2">DSM 22623</strain>
    </source>
</reference>
<dbReference type="Pfam" id="PF12388">
    <property type="entry name" value="Peptidase_M57"/>
    <property type="match status" value="1"/>
</dbReference>
<dbReference type="STRING" id="570521.SAMN04488508_103404"/>
<dbReference type="GO" id="GO:0008237">
    <property type="term" value="F:metallopeptidase activity"/>
    <property type="evidence" value="ECO:0007669"/>
    <property type="project" value="InterPro"/>
</dbReference>
<dbReference type="EMBL" id="FQYP01000003">
    <property type="protein sequence ID" value="SHI84752.1"/>
    <property type="molecule type" value="Genomic_DNA"/>
</dbReference>
<evidence type="ECO:0000313" key="2">
    <source>
        <dbReference type="Proteomes" id="UP000184432"/>
    </source>
</evidence>
<dbReference type="AlphaFoldDB" id="A0A1M6EGY5"/>
<dbReference type="InterPro" id="IPR024079">
    <property type="entry name" value="MetalloPept_cat_dom_sf"/>
</dbReference>
<organism evidence="1 2">
    <name type="scientific">Aquimarina spongiae</name>
    <dbReference type="NCBI Taxonomy" id="570521"/>
    <lineage>
        <taxon>Bacteria</taxon>
        <taxon>Pseudomonadati</taxon>
        <taxon>Bacteroidota</taxon>
        <taxon>Flavobacteriia</taxon>
        <taxon>Flavobacteriales</taxon>
        <taxon>Flavobacteriaceae</taxon>
        <taxon>Aquimarina</taxon>
    </lineage>
</organism>
<name>A0A1M6EGY5_9FLAO</name>
<dbReference type="OrthoDB" id="785995at2"/>
<dbReference type="Proteomes" id="UP000184432">
    <property type="component" value="Unassembled WGS sequence"/>
</dbReference>
<accession>A0A1M6EGY5</accession>
<keyword evidence="2" id="KW-1185">Reference proteome</keyword>
<sequence length="279" mass="30477">MRKFRLLMACIIVAGGITSCQKEETKNELPEEVAVQPTKAELEKLFNMGINIDNVTIEDIPSFDGTTTKHFVSGDITIPYDGLDDYAELGALEDGNKQYRTPNIVAPAFRNIRILGYTGGGAALSSKMQTALSWAVANYNALPNTLNFNLTFGTNTAAADIIVYKVNNSSGGASAGFPSSNGRPYRYVRINSGMDSFTTNVNEHVMGHEIGHCVGFRHQDWFNRQSCNYTGPLPAESPAIWIPGTPLSFYEDSIMLACFGPNEDGEFSSSDIQSLNILY</sequence>
<gene>
    <name evidence="1" type="ORF">SAMN04488508_103404</name>
</gene>
<dbReference type="InterPro" id="IPR024653">
    <property type="entry name" value="Peptidase_M10/M27/M57"/>
</dbReference>
<dbReference type="PROSITE" id="PS51257">
    <property type="entry name" value="PROKAR_LIPOPROTEIN"/>
    <property type="match status" value="1"/>
</dbReference>
<proteinExistence type="predicted"/>
<dbReference type="RefSeq" id="WP_073315734.1">
    <property type="nucleotide sequence ID" value="NZ_FQYP01000003.1"/>
</dbReference>
<evidence type="ECO:0000313" key="1">
    <source>
        <dbReference type="EMBL" id="SHI84752.1"/>
    </source>
</evidence>
<dbReference type="SUPFAM" id="SSF55486">
    <property type="entry name" value="Metalloproteases ('zincins'), catalytic domain"/>
    <property type="match status" value="1"/>
</dbReference>
<dbReference type="Gene3D" id="3.40.390.10">
    <property type="entry name" value="Collagenase (Catalytic Domain)"/>
    <property type="match status" value="1"/>
</dbReference>